<gene>
    <name evidence="2" type="ORF">B0H17DRAFT_1146162</name>
</gene>
<accession>A0AAD7CPM0</accession>
<keyword evidence="3" id="KW-1185">Reference proteome</keyword>
<reference evidence="2" key="1">
    <citation type="submission" date="2023-03" db="EMBL/GenBank/DDBJ databases">
        <title>Massive genome expansion in bonnet fungi (Mycena s.s.) driven by repeated elements and novel gene families across ecological guilds.</title>
        <authorList>
            <consortium name="Lawrence Berkeley National Laboratory"/>
            <person name="Harder C.B."/>
            <person name="Miyauchi S."/>
            <person name="Viragh M."/>
            <person name="Kuo A."/>
            <person name="Thoen E."/>
            <person name="Andreopoulos B."/>
            <person name="Lu D."/>
            <person name="Skrede I."/>
            <person name="Drula E."/>
            <person name="Henrissat B."/>
            <person name="Morin E."/>
            <person name="Kohler A."/>
            <person name="Barry K."/>
            <person name="LaButti K."/>
            <person name="Morin E."/>
            <person name="Salamov A."/>
            <person name="Lipzen A."/>
            <person name="Mereny Z."/>
            <person name="Hegedus B."/>
            <person name="Baldrian P."/>
            <person name="Stursova M."/>
            <person name="Weitz H."/>
            <person name="Taylor A."/>
            <person name="Grigoriev I.V."/>
            <person name="Nagy L.G."/>
            <person name="Martin F."/>
            <person name="Kauserud H."/>
        </authorList>
    </citation>
    <scope>NUCLEOTIDE SEQUENCE</scope>
    <source>
        <strain evidence="2">CBHHK067</strain>
    </source>
</reference>
<proteinExistence type="predicted"/>
<feature type="compositionally biased region" description="Basic and acidic residues" evidence="1">
    <location>
        <begin position="65"/>
        <end position="75"/>
    </location>
</feature>
<comment type="caution">
    <text evidence="2">The sequence shown here is derived from an EMBL/GenBank/DDBJ whole genome shotgun (WGS) entry which is preliminary data.</text>
</comment>
<feature type="compositionally biased region" description="Basic and acidic residues" evidence="1">
    <location>
        <begin position="120"/>
        <end position="132"/>
    </location>
</feature>
<evidence type="ECO:0000313" key="3">
    <source>
        <dbReference type="Proteomes" id="UP001221757"/>
    </source>
</evidence>
<evidence type="ECO:0000256" key="1">
    <source>
        <dbReference type="SAM" id="MobiDB-lite"/>
    </source>
</evidence>
<organism evidence="2 3">
    <name type="scientific">Mycena rosella</name>
    <name type="common">Pink bonnet</name>
    <name type="synonym">Agaricus rosellus</name>
    <dbReference type="NCBI Taxonomy" id="1033263"/>
    <lineage>
        <taxon>Eukaryota</taxon>
        <taxon>Fungi</taxon>
        <taxon>Dikarya</taxon>
        <taxon>Basidiomycota</taxon>
        <taxon>Agaricomycotina</taxon>
        <taxon>Agaricomycetes</taxon>
        <taxon>Agaricomycetidae</taxon>
        <taxon>Agaricales</taxon>
        <taxon>Marasmiineae</taxon>
        <taxon>Mycenaceae</taxon>
        <taxon>Mycena</taxon>
    </lineage>
</organism>
<dbReference type="AlphaFoldDB" id="A0AAD7CPM0"/>
<sequence>MHVTVKGMQEDIQEHKGWASAEEWQMTWRKRRESGGVVEEHRKTVDGPQAGPKRAGSAADGGQRTMREARVHTGKDPVQGSGVIFLRHGRAQAKPGRGGVSALGASVEYHRLQANEAEFEEGKQRRAQDTHQRGPYSKYRPPDPSNQLFKCGKHCARKAQCTVMRAIPGDWWVGDDSER</sequence>
<name>A0AAD7CPM0_MYCRO</name>
<feature type="region of interest" description="Disordered" evidence="1">
    <location>
        <begin position="115"/>
        <end position="145"/>
    </location>
</feature>
<feature type="region of interest" description="Disordered" evidence="1">
    <location>
        <begin position="32"/>
        <end position="82"/>
    </location>
</feature>
<dbReference type="Proteomes" id="UP001221757">
    <property type="component" value="Unassembled WGS sequence"/>
</dbReference>
<dbReference type="EMBL" id="JARKIE010000299">
    <property type="protein sequence ID" value="KAJ7656618.1"/>
    <property type="molecule type" value="Genomic_DNA"/>
</dbReference>
<evidence type="ECO:0000313" key="2">
    <source>
        <dbReference type="EMBL" id="KAJ7656618.1"/>
    </source>
</evidence>
<protein>
    <submittedName>
        <fullName evidence="2">Uncharacterized protein</fullName>
    </submittedName>
</protein>